<comment type="caution">
    <text evidence="1">The sequence shown here is derived from an EMBL/GenBank/DDBJ whole genome shotgun (WGS) entry which is preliminary data.</text>
</comment>
<proteinExistence type="predicted"/>
<dbReference type="AlphaFoldDB" id="A0A0F9FJ79"/>
<name>A0A0F9FJ79_9ZZZZ</name>
<sequence>MTRITDEKAILKIAKKRKRVTARQGEADYWALEDMVHKGLLHRTLPTHKKAYGWPVYTLTKKGLRFLERCQLK</sequence>
<accession>A0A0F9FJ79</accession>
<dbReference type="EMBL" id="LAZR01021152">
    <property type="protein sequence ID" value="KKL86318.1"/>
    <property type="molecule type" value="Genomic_DNA"/>
</dbReference>
<gene>
    <name evidence="1" type="ORF">LCGC14_1945960</name>
</gene>
<evidence type="ECO:0000313" key="1">
    <source>
        <dbReference type="EMBL" id="KKL86318.1"/>
    </source>
</evidence>
<organism evidence="1">
    <name type="scientific">marine sediment metagenome</name>
    <dbReference type="NCBI Taxonomy" id="412755"/>
    <lineage>
        <taxon>unclassified sequences</taxon>
        <taxon>metagenomes</taxon>
        <taxon>ecological metagenomes</taxon>
    </lineage>
</organism>
<protein>
    <submittedName>
        <fullName evidence="1">Uncharacterized protein</fullName>
    </submittedName>
</protein>
<reference evidence="1" key="1">
    <citation type="journal article" date="2015" name="Nature">
        <title>Complex archaea that bridge the gap between prokaryotes and eukaryotes.</title>
        <authorList>
            <person name="Spang A."/>
            <person name="Saw J.H."/>
            <person name="Jorgensen S.L."/>
            <person name="Zaremba-Niedzwiedzka K."/>
            <person name="Martijn J."/>
            <person name="Lind A.E."/>
            <person name="van Eijk R."/>
            <person name="Schleper C."/>
            <person name="Guy L."/>
            <person name="Ettema T.J."/>
        </authorList>
    </citation>
    <scope>NUCLEOTIDE SEQUENCE</scope>
</reference>